<dbReference type="Proteomes" id="UP000271683">
    <property type="component" value="Unassembled WGS sequence"/>
</dbReference>
<name>A0A3N1GU56_9ACTN</name>
<dbReference type="EMBL" id="RJKL01000001">
    <property type="protein sequence ID" value="ROP33738.1"/>
    <property type="molecule type" value="Genomic_DNA"/>
</dbReference>
<gene>
    <name evidence="2" type="ORF">EDD30_6774</name>
</gene>
<organism evidence="2 3">
    <name type="scientific">Couchioplanes caeruleus</name>
    <dbReference type="NCBI Taxonomy" id="56438"/>
    <lineage>
        <taxon>Bacteria</taxon>
        <taxon>Bacillati</taxon>
        <taxon>Actinomycetota</taxon>
        <taxon>Actinomycetes</taxon>
        <taxon>Micromonosporales</taxon>
        <taxon>Micromonosporaceae</taxon>
        <taxon>Couchioplanes</taxon>
    </lineage>
</organism>
<protein>
    <submittedName>
        <fullName evidence="2">Uncharacterized protein</fullName>
    </submittedName>
</protein>
<accession>A0A3N1GU56</accession>
<reference evidence="2 3" key="1">
    <citation type="submission" date="2018-11" db="EMBL/GenBank/DDBJ databases">
        <title>Sequencing the genomes of 1000 actinobacteria strains.</title>
        <authorList>
            <person name="Klenk H.-P."/>
        </authorList>
    </citation>
    <scope>NUCLEOTIDE SEQUENCE [LARGE SCALE GENOMIC DNA]</scope>
    <source>
        <strain evidence="2 3">DSM 43634</strain>
    </source>
</reference>
<evidence type="ECO:0000313" key="3">
    <source>
        <dbReference type="Proteomes" id="UP000271683"/>
    </source>
</evidence>
<dbReference type="AlphaFoldDB" id="A0A3N1GU56"/>
<sequence length="30" mass="3023">MAQQDRQAAGPRIDTLIAASASDGPIAQVA</sequence>
<evidence type="ECO:0000256" key="1">
    <source>
        <dbReference type="SAM" id="MobiDB-lite"/>
    </source>
</evidence>
<comment type="caution">
    <text evidence="2">The sequence shown here is derived from an EMBL/GenBank/DDBJ whole genome shotgun (WGS) entry which is preliminary data.</text>
</comment>
<proteinExistence type="predicted"/>
<evidence type="ECO:0000313" key="2">
    <source>
        <dbReference type="EMBL" id="ROP33738.1"/>
    </source>
</evidence>
<feature type="region of interest" description="Disordered" evidence="1">
    <location>
        <begin position="1"/>
        <end position="30"/>
    </location>
</feature>